<evidence type="ECO:0000256" key="8">
    <source>
        <dbReference type="ARBA" id="ARBA00023040"/>
    </source>
</evidence>
<organism evidence="15 16">
    <name type="scientific">Pyxicephalus adspersus</name>
    <name type="common">African bullfrog</name>
    <dbReference type="NCBI Taxonomy" id="30357"/>
    <lineage>
        <taxon>Eukaryota</taxon>
        <taxon>Metazoa</taxon>
        <taxon>Chordata</taxon>
        <taxon>Craniata</taxon>
        <taxon>Vertebrata</taxon>
        <taxon>Euteleostomi</taxon>
        <taxon>Amphibia</taxon>
        <taxon>Batrachia</taxon>
        <taxon>Anura</taxon>
        <taxon>Neobatrachia</taxon>
        <taxon>Ranoidea</taxon>
        <taxon>Pyxicephalidae</taxon>
        <taxon>Pyxicephalinae</taxon>
        <taxon>Pyxicephalus</taxon>
    </lineage>
</organism>
<keyword evidence="5 12" id="KW-0812">Transmembrane</keyword>
<sequence length="281" mass="31055">MLLFLLFLIIYVMTVIGNVMIITVIQLDSILHKPMYFFLTNLSLLEIFYTTTITPNSIKIFLLNDGTISLIGCFTQMFFFVALGGSECILLTIMAYDRYNAVCQPLLYSKIMSPSLCLHLAAISWSTGVLNSFIQTSFVAFLPYCKGNKISHFFCDLPAVLKSCGSEKLGNFLALLIGECIVAGSLTLTVASYICIIKVVLSSPSKHAGHKIFSTCGSHLTVVIFFFGTILIPFIHPSSPSSFENDGTLAVIYGILTPFLNPFIYSIRNKDFKNAVNKLLV</sequence>
<dbReference type="PROSITE" id="PS50262">
    <property type="entry name" value="G_PROTEIN_RECEP_F1_2"/>
    <property type="match status" value="1"/>
</dbReference>
<evidence type="ECO:0000256" key="12">
    <source>
        <dbReference type="RuleBase" id="RU000688"/>
    </source>
</evidence>
<evidence type="ECO:0000256" key="1">
    <source>
        <dbReference type="ARBA" id="ARBA00004651"/>
    </source>
</evidence>
<dbReference type="GO" id="GO:0004930">
    <property type="term" value="F:G protein-coupled receptor activity"/>
    <property type="evidence" value="ECO:0007669"/>
    <property type="project" value="UniProtKB-KW"/>
</dbReference>
<dbReference type="PRINTS" id="PR00245">
    <property type="entry name" value="OLFACTORYR"/>
</dbReference>
<dbReference type="InterPro" id="IPR050516">
    <property type="entry name" value="Olfactory_GPCR"/>
</dbReference>
<evidence type="ECO:0000256" key="3">
    <source>
        <dbReference type="ARBA" id="ARBA00022475"/>
    </source>
</evidence>
<evidence type="ECO:0000313" key="15">
    <source>
        <dbReference type="EMBL" id="DBA22720.1"/>
    </source>
</evidence>
<dbReference type="InterPro" id="IPR000276">
    <property type="entry name" value="GPCR_Rhodpsn"/>
</dbReference>
<dbReference type="GO" id="GO:0005886">
    <property type="term" value="C:plasma membrane"/>
    <property type="evidence" value="ECO:0007669"/>
    <property type="project" value="UniProtKB-SubCell"/>
</dbReference>
<evidence type="ECO:0000256" key="9">
    <source>
        <dbReference type="ARBA" id="ARBA00023136"/>
    </source>
</evidence>
<evidence type="ECO:0000256" key="6">
    <source>
        <dbReference type="ARBA" id="ARBA00022725"/>
    </source>
</evidence>
<proteinExistence type="inferred from homology"/>
<evidence type="ECO:0000259" key="14">
    <source>
        <dbReference type="PROSITE" id="PS50262"/>
    </source>
</evidence>
<feature type="transmembrane region" description="Helical" evidence="13">
    <location>
        <begin position="6"/>
        <end position="25"/>
    </location>
</feature>
<name>A0AAV3A589_PYXAD</name>
<dbReference type="FunFam" id="1.10.1220.70:FF:000001">
    <property type="entry name" value="Olfactory receptor"/>
    <property type="match status" value="1"/>
</dbReference>
<dbReference type="PROSITE" id="PS00237">
    <property type="entry name" value="G_PROTEIN_RECEP_F1_1"/>
    <property type="match status" value="1"/>
</dbReference>
<keyword evidence="9 13" id="KW-0472">Membrane</keyword>
<evidence type="ECO:0000256" key="13">
    <source>
        <dbReference type="RuleBase" id="RU363047"/>
    </source>
</evidence>
<comment type="caution">
    <text evidence="15">The sequence shown here is derived from an EMBL/GenBank/DDBJ whole genome shotgun (WGS) entry which is preliminary data.</text>
</comment>
<dbReference type="EMBL" id="DYDO01000006">
    <property type="protein sequence ID" value="DBA22720.1"/>
    <property type="molecule type" value="Genomic_DNA"/>
</dbReference>
<dbReference type="Pfam" id="PF13853">
    <property type="entry name" value="7tm_4"/>
    <property type="match status" value="1"/>
</dbReference>
<evidence type="ECO:0000256" key="4">
    <source>
        <dbReference type="ARBA" id="ARBA00022606"/>
    </source>
</evidence>
<dbReference type="GO" id="GO:0004984">
    <property type="term" value="F:olfactory receptor activity"/>
    <property type="evidence" value="ECO:0007669"/>
    <property type="project" value="InterPro"/>
</dbReference>
<feature type="transmembrane region" description="Helical" evidence="13">
    <location>
        <begin position="68"/>
        <end position="96"/>
    </location>
</feature>
<keyword evidence="3 13" id="KW-1003">Cell membrane</keyword>
<dbReference type="PRINTS" id="PR00237">
    <property type="entry name" value="GPCRRHODOPSN"/>
</dbReference>
<dbReference type="FunFam" id="1.20.1070.10:FF:000001">
    <property type="entry name" value="Olfactory receptor"/>
    <property type="match status" value="1"/>
</dbReference>
<feature type="transmembrane region" description="Helical" evidence="13">
    <location>
        <begin position="212"/>
        <end position="235"/>
    </location>
</feature>
<keyword evidence="8 12" id="KW-0297">G-protein coupled receptor</keyword>
<keyword evidence="4 13" id="KW-0716">Sensory transduction</keyword>
<reference evidence="15" key="1">
    <citation type="thesis" date="2020" institute="ProQuest LLC" country="789 East Eisenhower Parkway, Ann Arbor, MI, USA">
        <title>Comparative Genomics and Chromosome Evolution.</title>
        <authorList>
            <person name="Mudd A.B."/>
        </authorList>
    </citation>
    <scope>NUCLEOTIDE SEQUENCE</scope>
    <source>
        <strain evidence="15">1538</strain>
        <tissue evidence="15">Blood</tissue>
    </source>
</reference>
<keyword evidence="6 13" id="KW-0552">Olfaction</keyword>
<keyword evidence="11 12" id="KW-0807">Transducer</keyword>
<comment type="subcellular location">
    <subcellularLocation>
        <location evidence="1 13">Cell membrane</location>
        <topology evidence="1 13">Multi-pass membrane protein</topology>
    </subcellularLocation>
</comment>
<feature type="domain" description="G-protein coupled receptors family 1 profile" evidence="14">
    <location>
        <begin position="17"/>
        <end position="265"/>
    </location>
</feature>
<feature type="transmembrane region" description="Helical" evidence="13">
    <location>
        <begin position="116"/>
        <end position="134"/>
    </location>
</feature>
<protein>
    <recommendedName>
        <fullName evidence="13">Olfactory receptor</fullName>
    </recommendedName>
</protein>
<dbReference type="Gene3D" id="1.20.1070.10">
    <property type="entry name" value="Rhodopsin 7-helix transmembrane proteins"/>
    <property type="match status" value="1"/>
</dbReference>
<feature type="transmembrane region" description="Helical" evidence="13">
    <location>
        <begin position="247"/>
        <end position="265"/>
    </location>
</feature>
<dbReference type="Proteomes" id="UP001181693">
    <property type="component" value="Unassembled WGS sequence"/>
</dbReference>
<evidence type="ECO:0000256" key="11">
    <source>
        <dbReference type="ARBA" id="ARBA00023224"/>
    </source>
</evidence>
<accession>A0AAV3A589</accession>
<dbReference type="InterPro" id="IPR000725">
    <property type="entry name" value="Olfact_rcpt"/>
</dbReference>
<evidence type="ECO:0000313" key="16">
    <source>
        <dbReference type="Proteomes" id="UP001181693"/>
    </source>
</evidence>
<dbReference type="AlphaFoldDB" id="A0AAV3A589"/>
<dbReference type="PANTHER" id="PTHR26452">
    <property type="entry name" value="OLFACTORY RECEPTOR"/>
    <property type="match status" value="1"/>
</dbReference>
<evidence type="ECO:0000256" key="7">
    <source>
        <dbReference type="ARBA" id="ARBA00022989"/>
    </source>
</evidence>
<evidence type="ECO:0000256" key="2">
    <source>
        <dbReference type="ARBA" id="ARBA00010663"/>
    </source>
</evidence>
<evidence type="ECO:0000256" key="10">
    <source>
        <dbReference type="ARBA" id="ARBA00023170"/>
    </source>
</evidence>
<gene>
    <name evidence="15" type="ORF">GDO54_013730</name>
</gene>
<feature type="transmembrane region" description="Helical" evidence="13">
    <location>
        <begin position="172"/>
        <end position="200"/>
    </location>
</feature>
<keyword evidence="16" id="KW-1185">Reference proteome</keyword>
<keyword evidence="7 13" id="KW-1133">Transmembrane helix</keyword>
<dbReference type="InterPro" id="IPR017452">
    <property type="entry name" value="GPCR_Rhodpsn_7TM"/>
</dbReference>
<comment type="similarity">
    <text evidence="2 12">Belongs to the G-protein coupled receptor 1 family.</text>
</comment>
<dbReference type="CDD" id="cd13954">
    <property type="entry name" value="7tmA_OR"/>
    <property type="match status" value="1"/>
</dbReference>
<dbReference type="SUPFAM" id="SSF81321">
    <property type="entry name" value="Family A G protein-coupled receptor-like"/>
    <property type="match status" value="1"/>
</dbReference>
<keyword evidence="10 12" id="KW-0675">Receptor</keyword>
<evidence type="ECO:0000256" key="5">
    <source>
        <dbReference type="ARBA" id="ARBA00022692"/>
    </source>
</evidence>